<feature type="binding site" evidence="5">
    <location>
        <position position="329"/>
    </location>
    <ligand>
        <name>Zn(2+)</name>
        <dbReference type="ChEBI" id="CHEBI:29105"/>
        <label>2</label>
    </ligand>
</feature>
<keyword evidence="6" id="KW-1015">Disulfide bond</keyword>
<dbReference type="Pfam" id="PF00149">
    <property type="entry name" value="Metallophos"/>
    <property type="match status" value="1"/>
</dbReference>
<feature type="binding site" evidence="5">
    <location>
        <position position="331"/>
    </location>
    <ligand>
        <name>Zn(2+)</name>
        <dbReference type="ChEBI" id="CHEBI:29105"/>
        <label>1</label>
    </ligand>
</feature>
<dbReference type="EC" id="3.1.4.12" evidence="4"/>
<reference evidence="8 9" key="1">
    <citation type="submission" date="2017-12" db="EMBL/GenBank/DDBJ databases">
        <title>Hemimetabolous genomes reveal molecular basis of termite eusociality.</title>
        <authorList>
            <person name="Harrison M.C."/>
            <person name="Jongepier E."/>
            <person name="Robertson H.M."/>
            <person name="Arning N."/>
            <person name="Bitard-Feildel T."/>
            <person name="Chao H."/>
            <person name="Childers C.P."/>
            <person name="Dinh H."/>
            <person name="Doddapaneni H."/>
            <person name="Dugan S."/>
            <person name="Gowin J."/>
            <person name="Greiner C."/>
            <person name="Han Y."/>
            <person name="Hu H."/>
            <person name="Hughes D.S.T."/>
            <person name="Huylmans A.-K."/>
            <person name="Kemena C."/>
            <person name="Kremer L.P.M."/>
            <person name="Lee S.L."/>
            <person name="Lopez-Ezquerra A."/>
            <person name="Mallet L."/>
            <person name="Monroy-Kuhn J.M."/>
            <person name="Moser A."/>
            <person name="Murali S.C."/>
            <person name="Muzny D.M."/>
            <person name="Otani S."/>
            <person name="Piulachs M.-D."/>
            <person name="Poelchau M."/>
            <person name="Qu J."/>
            <person name="Schaub F."/>
            <person name="Wada-Katsumata A."/>
            <person name="Worley K.C."/>
            <person name="Xie Q."/>
            <person name="Ylla G."/>
            <person name="Poulsen M."/>
            <person name="Gibbs R.A."/>
            <person name="Schal C."/>
            <person name="Richards S."/>
            <person name="Belles X."/>
            <person name="Korb J."/>
            <person name="Bornberg-Bauer E."/>
        </authorList>
    </citation>
    <scope>NUCLEOTIDE SEQUENCE [LARGE SCALE GENOMIC DNA]</scope>
    <source>
        <tissue evidence="8">Whole body</tissue>
    </source>
</reference>
<comment type="caution">
    <text evidence="8">The sequence shown here is derived from an EMBL/GenBank/DDBJ whole genome shotgun (WGS) entry which is preliminary data.</text>
</comment>
<dbReference type="GO" id="GO:0046872">
    <property type="term" value="F:metal ion binding"/>
    <property type="evidence" value="ECO:0007669"/>
    <property type="project" value="UniProtKB-KW"/>
</dbReference>
<dbReference type="PANTHER" id="PTHR10340">
    <property type="entry name" value="SPHINGOMYELIN PHOSPHODIESTERASE"/>
    <property type="match status" value="1"/>
</dbReference>
<protein>
    <recommendedName>
        <fullName evidence="4">Sphingomyelin phosphodiesterase</fullName>
        <ecNumber evidence="4">3.1.4.12</ecNumber>
    </recommendedName>
</protein>
<dbReference type="AlphaFoldDB" id="A0A2J7PEZ4"/>
<evidence type="ECO:0000313" key="9">
    <source>
        <dbReference type="Proteomes" id="UP000235965"/>
    </source>
</evidence>
<dbReference type="SUPFAM" id="SSF56300">
    <property type="entry name" value="Metallo-dependent phosphatases"/>
    <property type="match status" value="1"/>
</dbReference>
<feature type="domain" description="Calcineurin-like phosphoesterase" evidence="7">
    <location>
        <begin position="68"/>
        <end position="332"/>
    </location>
</feature>
<dbReference type="GO" id="GO:0016798">
    <property type="term" value="F:hydrolase activity, acting on glycosyl bonds"/>
    <property type="evidence" value="ECO:0007669"/>
    <property type="project" value="UniProtKB-KW"/>
</dbReference>
<comment type="cofactor">
    <cofactor evidence="5">
        <name>Zn(2+)</name>
        <dbReference type="ChEBI" id="CHEBI:29105"/>
    </cofactor>
    <text evidence="5">Binds 2 Zn(2+) ions per subunit.</text>
</comment>
<feature type="binding site" evidence="5">
    <location>
        <position position="147"/>
    </location>
    <ligand>
        <name>Zn(2+)</name>
        <dbReference type="ChEBI" id="CHEBI:29105"/>
        <label>2</label>
    </ligand>
</feature>
<feature type="disulfide bond" evidence="6">
    <location>
        <begin position="95"/>
        <end position="118"/>
    </location>
</feature>
<feature type="binding site" evidence="5">
    <location>
        <position position="147"/>
    </location>
    <ligand>
        <name>Zn(2+)</name>
        <dbReference type="ChEBI" id="CHEBI:29105"/>
        <label>1</label>
    </ligand>
</feature>
<keyword evidence="5" id="KW-0862">Zinc</keyword>
<keyword evidence="5" id="KW-0479">Metal-binding</keyword>
<evidence type="ECO:0000256" key="1">
    <source>
        <dbReference type="ARBA" id="ARBA00008234"/>
    </source>
</evidence>
<evidence type="ECO:0000256" key="5">
    <source>
        <dbReference type="PIRSR" id="PIRSR000948-1"/>
    </source>
</evidence>
<dbReference type="InterPro" id="IPR029052">
    <property type="entry name" value="Metallo-depent_PP-like"/>
</dbReference>
<dbReference type="GO" id="GO:0061750">
    <property type="term" value="F:acid sphingomyelin phosphodiesterase activity"/>
    <property type="evidence" value="ECO:0007669"/>
    <property type="project" value="TreeGrafter"/>
</dbReference>
<dbReference type="PIRSF" id="PIRSF000948">
    <property type="entry name" value="Sphingomy_PDE"/>
    <property type="match status" value="1"/>
</dbReference>
<comment type="similarity">
    <text evidence="1 4">Belongs to the acid sphingomyelinase family.</text>
</comment>
<feature type="disulfide bond" evidence="6">
    <location>
        <begin position="89"/>
        <end position="94"/>
    </location>
</feature>
<feature type="binding site" evidence="5">
    <location>
        <position position="76"/>
    </location>
    <ligand>
        <name>Zn(2+)</name>
        <dbReference type="ChEBI" id="CHEBI:29105"/>
        <label>1</label>
    </ligand>
</feature>
<dbReference type="EMBL" id="NEVH01026086">
    <property type="protein sequence ID" value="PNF14903.1"/>
    <property type="molecule type" value="Genomic_DNA"/>
</dbReference>
<evidence type="ECO:0000256" key="3">
    <source>
        <dbReference type="ARBA" id="ARBA00023180"/>
    </source>
</evidence>
<dbReference type="InterPro" id="IPR041805">
    <property type="entry name" value="ASMase/PPN1_MPP"/>
</dbReference>
<keyword evidence="2 4" id="KW-0378">Hydrolase</keyword>
<dbReference type="OrthoDB" id="282973at2759"/>
<feature type="binding site" evidence="5">
    <location>
        <position position="187"/>
    </location>
    <ligand>
        <name>Zn(2+)</name>
        <dbReference type="ChEBI" id="CHEBI:29105"/>
        <label>2</label>
    </ligand>
</feature>
<feature type="binding site" evidence="5">
    <location>
        <position position="295"/>
    </location>
    <ligand>
        <name>Zn(2+)</name>
        <dbReference type="ChEBI" id="CHEBI:29105"/>
        <label>2</label>
    </ligand>
</feature>
<evidence type="ECO:0000256" key="4">
    <source>
        <dbReference type="PIRNR" id="PIRNR000948"/>
    </source>
</evidence>
<evidence type="ECO:0000313" key="8">
    <source>
        <dbReference type="EMBL" id="PNF14903.1"/>
    </source>
</evidence>
<sequence>MGETRNAYRILVGKSEGKRLLGRPRRRWVYNIKIDLREIGWDGIDWIDLAQDRDQWRALVNMAADVLTIVQLSDIHHDPTYLPGGNAVCGKPMCCRSSQGSPENRDASAGYWGDYRSCDTPWNIFEDTVQQIKRTHQRIDYIYMTGDIVDHAIWNTSIEKNSDVITKVLKQLQADFPDTPVFPILGNHEPSPLNVFAPHYITNKKVSTNWLYQISAEMWSVWLPSETRETILKGGFYTVLAQPGFRIIALNNNVCYHFNWWLIYNPRDQDDQLKWLAETLLQSEKAAEKVHILGHIPSGDTECLRTWSREFHKIIERFENTVIAIFNGHTHNDHFHVYYAIEEPTHPVSVSVNGGSVTPFSDLNSNYKIYTVDSATYNILDSETWIFNLTKANTNASVNPTWFKLYSFKDIYGVESLTPTEMDKLTHRLAANRSLLEEYSRCHWQRDLDRHQVFGVYYTDVGGLERRLRVFETRVLRGMFGPKRDEVTGGLRKLHNEELHKLYSSPSTIKMIKSKRMRLARYYVKNADTALANGCDSQCLKTKLCYTATAKMGDSTQCDRLMQEYEAANERGGDSGIINTVSGYLKPLING</sequence>
<name>A0A2J7PEZ4_9NEOP</name>
<dbReference type="InParanoid" id="A0A2J7PEZ4"/>
<keyword evidence="3" id="KW-0325">Glycoprotein</keyword>
<dbReference type="GO" id="GO:0046513">
    <property type="term" value="P:ceramide biosynthetic process"/>
    <property type="evidence" value="ECO:0007669"/>
    <property type="project" value="TreeGrafter"/>
</dbReference>
<evidence type="ECO:0000259" key="7">
    <source>
        <dbReference type="Pfam" id="PF00149"/>
    </source>
</evidence>
<comment type="function">
    <text evidence="4">Converts sphingomyelin to ceramide.</text>
</comment>
<dbReference type="InterPro" id="IPR004843">
    <property type="entry name" value="Calcineurin-like_PHP"/>
</dbReference>
<organism evidence="8 9">
    <name type="scientific">Cryptotermes secundus</name>
    <dbReference type="NCBI Taxonomy" id="105785"/>
    <lineage>
        <taxon>Eukaryota</taxon>
        <taxon>Metazoa</taxon>
        <taxon>Ecdysozoa</taxon>
        <taxon>Arthropoda</taxon>
        <taxon>Hexapoda</taxon>
        <taxon>Insecta</taxon>
        <taxon>Pterygota</taxon>
        <taxon>Neoptera</taxon>
        <taxon>Polyneoptera</taxon>
        <taxon>Dictyoptera</taxon>
        <taxon>Blattodea</taxon>
        <taxon>Blattoidea</taxon>
        <taxon>Termitoidae</taxon>
        <taxon>Kalotermitidae</taxon>
        <taxon>Cryptotermitinae</taxon>
        <taxon>Cryptotermes</taxon>
    </lineage>
</organism>
<dbReference type="Proteomes" id="UP000235965">
    <property type="component" value="Unassembled WGS sequence"/>
</dbReference>
<dbReference type="GO" id="GO:0016020">
    <property type="term" value="C:membrane"/>
    <property type="evidence" value="ECO:0007669"/>
    <property type="project" value="GOC"/>
</dbReference>
<keyword evidence="4" id="KW-0326">Glycosidase</keyword>
<dbReference type="Gene3D" id="3.60.21.10">
    <property type="match status" value="1"/>
</dbReference>
<gene>
    <name evidence="8" type="ORF">B7P43_G04321</name>
</gene>
<feature type="disulfide bond" evidence="6">
    <location>
        <begin position="255"/>
        <end position="303"/>
    </location>
</feature>
<dbReference type="InterPro" id="IPR011160">
    <property type="entry name" value="Sphingomy_PDE"/>
</dbReference>
<proteinExistence type="inferred from homology"/>
<dbReference type="CDD" id="cd00842">
    <property type="entry name" value="MPP_ASMase"/>
    <property type="match status" value="1"/>
</dbReference>
<evidence type="ECO:0000256" key="6">
    <source>
        <dbReference type="PIRSR" id="PIRSR000948-2"/>
    </source>
</evidence>
<dbReference type="GO" id="GO:0006685">
    <property type="term" value="P:sphingomyelin catabolic process"/>
    <property type="evidence" value="ECO:0007669"/>
    <property type="project" value="UniProtKB-UniRule"/>
</dbReference>
<comment type="catalytic activity">
    <reaction evidence="4">
        <text>a sphingomyelin + H2O = phosphocholine + an N-acylsphing-4-enine + H(+)</text>
        <dbReference type="Rhea" id="RHEA:19253"/>
        <dbReference type="ChEBI" id="CHEBI:15377"/>
        <dbReference type="ChEBI" id="CHEBI:15378"/>
        <dbReference type="ChEBI" id="CHEBI:17636"/>
        <dbReference type="ChEBI" id="CHEBI:52639"/>
        <dbReference type="ChEBI" id="CHEBI:295975"/>
        <dbReference type="EC" id="3.1.4.12"/>
    </reaction>
</comment>
<dbReference type="FunCoup" id="A0A2J7PEZ4">
    <property type="interactions" value="34"/>
</dbReference>
<dbReference type="PANTHER" id="PTHR10340:SF29">
    <property type="entry name" value="SPHINGOMYELIN PHOSPHODIESTERASE"/>
    <property type="match status" value="1"/>
</dbReference>
<dbReference type="GO" id="GO:0005764">
    <property type="term" value="C:lysosome"/>
    <property type="evidence" value="ECO:0007669"/>
    <property type="project" value="TreeGrafter"/>
</dbReference>
<accession>A0A2J7PEZ4</accession>
<feature type="binding site" evidence="5">
    <location>
        <position position="74"/>
    </location>
    <ligand>
        <name>Zn(2+)</name>
        <dbReference type="ChEBI" id="CHEBI:29105"/>
        <label>1</label>
    </ligand>
</feature>
<keyword evidence="9" id="KW-1185">Reference proteome</keyword>
<dbReference type="GO" id="GO:0005615">
    <property type="term" value="C:extracellular space"/>
    <property type="evidence" value="ECO:0007669"/>
    <property type="project" value="TreeGrafter"/>
</dbReference>
<evidence type="ECO:0000256" key="2">
    <source>
        <dbReference type="ARBA" id="ARBA00022801"/>
    </source>
</evidence>
<dbReference type="STRING" id="105785.A0A2J7PEZ4"/>